<reference evidence="6" key="1">
    <citation type="journal article" date="2019" name="Int. J. Syst. Evol. Microbiol.">
        <title>The Global Catalogue of Microorganisms (GCM) 10K type strain sequencing project: providing services to taxonomists for standard genome sequencing and annotation.</title>
        <authorList>
            <consortium name="The Broad Institute Genomics Platform"/>
            <consortium name="The Broad Institute Genome Sequencing Center for Infectious Disease"/>
            <person name="Wu L."/>
            <person name="Ma J."/>
        </authorList>
    </citation>
    <scope>NUCLEOTIDE SEQUENCE [LARGE SCALE GENOMIC DNA]</scope>
    <source>
        <strain evidence="6">KCTC 42247</strain>
    </source>
</reference>
<accession>A0ABW5UCV2</accession>
<protein>
    <recommendedName>
        <fullName evidence="4">5-formyltetrahydrofolate cyclo-ligase</fullName>
        <ecNumber evidence="4">6.3.3.2</ecNumber>
    </recommendedName>
</protein>
<dbReference type="InterPro" id="IPR002698">
    <property type="entry name" value="FTHF_cligase"/>
</dbReference>
<dbReference type="NCBIfam" id="TIGR02727">
    <property type="entry name" value="MTHFS_bact"/>
    <property type="match status" value="1"/>
</dbReference>
<dbReference type="EMBL" id="JBHUMB010000006">
    <property type="protein sequence ID" value="MFD2743332.1"/>
    <property type="molecule type" value="Genomic_DNA"/>
</dbReference>
<sequence length="191" mass="21760">MTKNELRATYRSMRLALSPAETKLLDTHILAGLQSIDFSTLSHIHIYLPIAKWNEYDTMPFIRWLRHHYPAIFIVVSVSQFDRGTLQHFVWNLESVVENAWGIPELVVQPDTVAVAPEDIDLVVMPLLVCDRKGNRIGYGKGFYDRFLHECRPAVQKVGISYFAPLLEQIPVDPWDVPLDSLVTPAGTISF</sequence>
<comment type="caution">
    <text evidence="5">The sequence shown here is derived from an EMBL/GenBank/DDBJ whole genome shotgun (WGS) entry which is preliminary data.</text>
</comment>
<gene>
    <name evidence="5" type="ORF">ACFSQ6_07965</name>
</gene>
<keyword evidence="4" id="KW-0460">Magnesium</keyword>
<keyword evidence="6" id="KW-1185">Reference proteome</keyword>
<dbReference type="EC" id="6.3.3.2" evidence="4"/>
<dbReference type="SUPFAM" id="SSF100950">
    <property type="entry name" value="NagB/RpiA/CoA transferase-like"/>
    <property type="match status" value="1"/>
</dbReference>
<keyword evidence="2 4" id="KW-0547">Nucleotide-binding</keyword>
<keyword evidence="4" id="KW-0479">Metal-binding</keyword>
<keyword evidence="5" id="KW-0436">Ligase</keyword>
<dbReference type="GO" id="GO:0030272">
    <property type="term" value="F:5-formyltetrahydrofolate cyclo-ligase activity"/>
    <property type="evidence" value="ECO:0007669"/>
    <property type="project" value="UniProtKB-EC"/>
</dbReference>
<evidence type="ECO:0000313" key="6">
    <source>
        <dbReference type="Proteomes" id="UP001597418"/>
    </source>
</evidence>
<dbReference type="Pfam" id="PF01812">
    <property type="entry name" value="5-FTHF_cyc-lig"/>
    <property type="match status" value="1"/>
</dbReference>
<dbReference type="InterPro" id="IPR037171">
    <property type="entry name" value="NagB/RpiA_transferase-like"/>
</dbReference>
<evidence type="ECO:0000256" key="2">
    <source>
        <dbReference type="ARBA" id="ARBA00022741"/>
    </source>
</evidence>
<evidence type="ECO:0000256" key="4">
    <source>
        <dbReference type="RuleBase" id="RU361279"/>
    </source>
</evidence>
<dbReference type="PANTHER" id="PTHR23407:SF1">
    <property type="entry name" value="5-FORMYLTETRAHYDROFOLATE CYCLO-LIGASE"/>
    <property type="match status" value="1"/>
</dbReference>
<dbReference type="Gene3D" id="3.40.50.10420">
    <property type="entry name" value="NagB/RpiA/CoA transferase-like"/>
    <property type="match status" value="1"/>
</dbReference>
<dbReference type="PIRSF" id="PIRSF006806">
    <property type="entry name" value="FTHF_cligase"/>
    <property type="match status" value="1"/>
</dbReference>
<keyword evidence="3 4" id="KW-0067">ATP-binding</keyword>
<dbReference type="Proteomes" id="UP001597418">
    <property type="component" value="Unassembled WGS sequence"/>
</dbReference>
<evidence type="ECO:0000313" key="5">
    <source>
        <dbReference type="EMBL" id="MFD2743332.1"/>
    </source>
</evidence>
<organism evidence="5 6">
    <name type="scientific">Sphingobacterium populi</name>
    <dbReference type="NCBI Taxonomy" id="1812824"/>
    <lineage>
        <taxon>Bacteria</taxon>
        <taxon>Pseudomonadati</taxon>
        <taxon>Bacteroidota</taxon>
        <taxon>Sphingobacteriia</taxon>
        <taxon>Sphingobacteriales</taxon>
        <taxon>Sphingobacteriaceae</taxon>
        <taxon>Sphingobacterium</taxon>
    </lineage>
</organism>
<comment type="similarity">
    <text evidence="1 4">Belongs to the 5-formyltetrahydrofolate cyclo-ligase family.</text>
</comment>
<name>A0ABW5UCV2_9SPHI</name>
<evidence type="ECO:0000256" key="3">
    <source>
        <dbReference type="ARBA" id="ARBA00022840"/>
    </source>
</evidence>
<comment type="catalytic activity">
    <reaction evidence="4">
        <text>(6S)-5-formyl-5,6,7,8-tetrahydrofolate + ATP = (6R)-5,10-methenyltetrahydrofolate + ADP + phosphate</text>
        <dbReference type="Rhea" id="RHEA:10488"/>
        <dbReference type="ChEBI" id="CHEBI:30616"/>
        <dbReference type="ChEBI" id="CHEBI:43474"/>
        <dbReference type="ChEBI" id="CHEBI:57455"/>
        <dbReference type="ChEBI" id="CHEBI:57457"/>
        <dbReference type="ChEBI" id="CHEBI:456216"/>
        <dbReference type="EC" id="6.3.3.2"/>
    </reaction>
</comment>
<proteinExistence type="inferred from homology"/>
<dbReference type="PANTHER" id="PTHR23407">
    <property type="entry name" value="ATPASE INHIBITOR/5-FORMYLTETRAHYDROFOLATE CYCLO-LIGASE"/>
    <property type="match status" value="1"/>
</dbReference>
<dbReference type="InterPro" id="IPR024185">
    <property type="entry name" value="FTHF_cligase-like_sf"/>
</dbReference>
<evidence type="ECO:0000256" key="1">
    <source>
        <dbReference type="ARBA" id="ARBA00010638"/>
    </source>
</evidence>
<comment type="cofactor">
    <cofactor evidence="4">
        <name>Mg(2+)</name>
        <dbReference type="ChEBI" id="CHEBI:18420"/>
    </cofactor>
</comment>